<dbReference type="Gene3D" id="3.40.50.150">
    <property type="entry name" value="Vaccinia Virus protein VP39"/>
    <property type="match status" value="1"/>
</dbReference>
<feature type="domain" description="DNA methylase N-4/N-6" evidence="3">
    <location>
        <begin position="50"/>
        <end position="106"/>
    </location>
</feature>
<dbReference type="GO" id="GO:0003677">
    <property type="term" value="F:DNA binding"/>
    <property type="evidence" value="ECO:0007669"/>
    <property type="project" value="InterPro"/>
</dbReference>
<protein>
    <recommendedName>
        <fullName evidence="3">DNA methylase N-4/N-6 domain-containing protein</fullName>
    </recommendedName>
</protein>
<dbReference type="GO" id="GO:0008170">
    <property type="term" value="F:N-methyltransferase activity"/>
    <property type="evidence" value="ECO:0007669"/>
    <property type="project" value="InterPro"/>
</dbReference>
<proteinExistence type="predicted"/>
<dbReference type="InterPro" id="IPR029063">
    <property type="entry name" value="SAM-dependent_MTases_sf"/>
</dbReference>
<evidence type="ECO:0000256" key="2">
    <source>
        <dbReference type="ARBA" id="ARBA00022679"/>
    </source>
</evidence>
<keyword evidence="2" id="KW-0808">Transferase</keyword>
<dbReference type="PRINTS" id="PR00508">
    <property type="entry name" value="S21N4MTFRASE"/>
</dbReference>
<dbReference type="GO" id="GO:0032259">
    <property type="term" value="P:methylation"/>
    <property type="evidence" value="ECO:0007669"/>
    <property type="project" value="UniProtKB-KW"/>
</dbReference>
<evidence type="ECO:0000256" key="1">
    <source>
        <dbReference type="ARBA" id="ARBA00022603"/>
    </source>
</evidence>
<comment type="caution">
    <text evidence="4">The sequence shown here is derived from an EMBL/GenBank/DDBJ whole genome shotgun (WGS) entry which is preliminary data.</text>
</comment>
<organism evidence="4">
    <name type="scientific">marine sediment metagenome</name>
    <dbReference type="NCBI Taxonomy" id="412755"/>
    <lineage>
        <taxon>unclassified sequences</taxon>
        <taxon>metagenomes</taxon>
        <taxon>ecological metagenomes</taxon>
    </lineage>
</organism>
<dbReference type="InterPro" id="IPR002941">
    <property type="entry name" value="DNA_methylase_N4/N6"/>
</dbReference>
<sequence length="116" mass="12722">IKENTLTHGTRSWEYQRDFELVLLAVKGTPSLAYSMLSAVSSCPIVAPSKRIHQNEKPTAVINRYIEHSTFEGSIILDPFAGSGVVGAAAKALGRRYVLIERDGAAHSNIVERLEE</sequence>
<dbReference type="InterPro" id="IPR001091">
    <property type="entry name" value="RM_Methyltransferase"/>
</dbReference>
<feature type="non-terminal residue" evidence="4">
    <location>
        <position position="1"/>
    </location>
</feature>
<evidence type="ECO:0000259" key="3">
    <source>
        <dbReference type="Pfam" id="PF01555"/>
    </source>
</evidence>
<dbReference type="Pfam" id="PF01555">
    <property type="entry name" value="N6_N4_Mtase"/>
    <property type="match status" value="1"/>
</dbReference>
<evidence type="ECO:0000313" key="4">
    <source>
        <dbReference type="EMBL" id="KKL46388.1"/>
    </source>
</evidence>
<dbReference type="AlphaFoldDB" id="A0A0F9CAI1"/>
<dbReference type="SUPFAM" id="SSF53335">
    <property type="entry name" value="S-adenosyl-L-methionine-dependent methyltransferases"/>
    <property type="match status" value="1"/>
</dbReference>
<name>A0A0F9CAI1_9ZZZZ</name>
<reference evidence="4" key="1">
    <citation type="journal article" date="2015" name="Nature">
        <title>Complex archaea that bridge the gap between prokaryotes and eukaryotes.</title>
        <authorList>
            <person name="Spang A."/>
            <person name="Saw J.H."/>
            <person name="Jorgensen S.L."/>
            <person name="Zaremba-Niedzwiedzka K."/>
            <person name="Martijn J."/>
            <person name="Lind A.E."/>
            <person name="van Eijk R."/>
            <person name="Schleper C."/>
            <person name="Guy L."/>
            <person name="Ettema T.J."/>
        </authorList>
    </citation>
    <scope>NUCLEOTIDE SEQUENCE</scope>
</reference>
<accession>A0A0F9CAI1</accession>
<dbReference type="EMBL" id="LAZR01034049">
    <property type="protein sequence ID" value="KKL46388.1"/>
    <property type="molecule type" value="Genomic_DNA"/>
</dbReference>
<gene>
    <name evidence="4" type="ORF">LCGC14_2346090</name>
</gene>
<keyword evidence="1" id="KW-0489">Methyltransferase</keyword>